<feature type="domain" description="Glucosidase YgjK N-terminal" evidence="2">
    <location>
        <begin position="65"/>
        <end position="170"/>
    </location>
</feature>
<keyword evidence="4" id="KW-0413">Isomerase</keyword>
<dbReference type="AlphaFoldDB" id="A0A4R7PWT9"/>
<evidence type="ECO:0000259" key="2">
    <source>
        <dbReference type="Pfam" id="PF21152"/>
    </source>
</evidence>
<dbReference type="GO" id="GO:0016853">
    <property type="term" value="F:isomerase activity"/>
    <property type="evidence" value="ECO:0007669"/>
    <property type="project" value="UniProtKB-KW"/>
</dbReference>
<dbReference type="InterPro" id="IPR012341">
    <property type="entry name" value="6hp_glycosidase-like_sf"/>
</dbReference>
<dbReference type="InterPro" id="IPR008928">
    <property type="entry name" value="6-hairpin_glycosidase_sf"/>
</dbReference>
<dbReference type="GO" id="GO:0004555">
    <property type="term" value="F:alpha,alpha-trehalase activity"/>
    <property type="evidence" value="ECO:0007669"/>
    <property type="project" value="InterPro"/>
</dbReference>
<dbReference type="InterPro" id="IPR054491">
    <property type="entry name" value="MGH1-like_GH"/>
</dbReference>
<dbReference type="EMBL" id="SOBW01000008">
    <property type="protein sequence ID" value="TDU39378.1"/>
    <property type="molecule type" value="Genomic_DNA"/>
</dbReference>
<dbReference type="Pfam" id="PF22422">
    <property type="entry name" value="MGH1-like_GH"/>
    <property type="match status" value="1"/>
</dbReference>
<sequence>MDVKLYFKKVMKLTLVILLLISFGCNTQKQSTSNADSFTFLDYSKNSLDYQITPKDAADRSGLMFSDQGAWFAYGLSEETPETVGFSGPFLMTQQNGVWLSQSLINPSFKVNTTSDVLTQESATSYASHLEMSYTSDKLAIDETLVFKNGHTALVETQIKNMSDKAIDVEVLWNNAPVLIDGISFSQMDHAIKITSSKSNASGYITFPKTTTVALADSLQFTATNKIALKPGESKAFVVAQTFIFPEYSWEEEQKAIENVNFETVLKERKREKNRQLQSIIENRKPEYKDDKYAKVLAKAHLTLQNNWRIPAGELKHEGLFPSYHYEWFHGFWSWDSWKHAVGLSYYDVSLAKNQMRAMFDFQSDNGFIVDCVFRDTTIEAHNYRDTKPPLSAWAIVNIYEKDKDIEFVKEFYPKLKKYHEWWYENRDHDQDGLCEYGSTDGTLIAAKWESGMDNAIRFDDSKILKNSEGAYSLDQESVDLNAYLYAEKLFLSQLAAILDHTEDSETYKTDAGVLKEKIQQQFFDPEDGWFYDTFIDGKTFIKGEGSEGWTALWTNAASPEQANAVKIKLMDPKKFYTKIPFQTMSADHDRFDPLKGYWRGPNWLDQAYFAVQGLRNYGFHEEANQATIQIIEGADGILGKGKSIRENYHPITGEGLNAQNFSWSAAHLIMLLQND</sequence>
<organism evidence="4 5">
    <name type="scientific">Gelidibacter sediminis</name>
    <dbReference type="NCBI Taxonomy" id="1608710"/>
    <lineage>
        <taxon>Bacteria</taxon>
        <taxon>Pseudomonadati</taxon>
        <taxon>Bacteroidota</taxon>
        <taxon>Flavobacteriia</taxon>
        <taxon>Flavobacteriales</taxon>
        <taxon>Flavobacteriaceae</taxon>
        <taxon>Gelidibacter</taxon>
    </lineage>
</organism>
<evidence type="ECO:0000256" key="1">
    <source>
        <dbReference type="SAM" id="SignalP"/>
    </source>
</evidence>
<feature type="signal peptide" evidence="1">
    <location>
        <begin position="1"/>
        <end position="27"/>
    </location>
</feature>
<dbReference type="Pfam" id="PF21152">
    <property type="entry name" value="YgjK_N"/>
    <property type="match status" value="1"/>
</dbReference>
<feature type="chain" id="PRO_5020438579" evidence="1">
    <location>
        <begin position="28"/>
        <end position="676"/>
    </location>
</feature>
<dbReference type="RefSeq" id="WP_243835731.1">
    <property type="nucleotide sequence ID" value="NZ_SOBW01000008.1"/>
</dbReference>
<name>A0A4R7PWT9_9FLAO</name>
<dbReference type="InterPro" id="IPR001661">
    <property type="entry name" value="Glyco_hydro_37"/>
</dbReference>
<keyword evidence="5" id="KW-1185">Reference proteome</keyword>
<dbReference type="Gene3D" id="2.70.98.50">
    <property type="entry name" value="putative glycoside hydrolase family protein from bacillus halodurans"/>
    <property type="match status" value="1"/>
</dbReference>
<dbReference type="Gene3D" id="1.50.10.10">
    <property type="match status" value="1"/>
</dbReference>
<dbReference type="InterPro" id="IPR048450">
    <property type="entry name" value="YgjK_N"/>
</dbReference>
<proteinExistence type="predicted"/>
<gene>
    <name evidence="4" type="ORF">BXY82_1402</name>
</gene>
<reference evidence="4 5" key="1">
    <citation type="submission" date="2019-03" db="EMBL/GenBank/DDBJ databases">
        <title>Genomic Encyclopedia of Archaeal and Bacterial Type Strains, Phase II (KMG-II): from individual species to whole genera.</title>
        <authorList>
            <person name="Goeker M."/>
        </authorList>
    </citation>
    <scope>NUCLEOTIDE SEQUENCE [LARGE SCALE GENOMIC DNA]</scope>
    <source>
        <strain evidence="4 5">DSM 28135</strain>
    </source>
</reference>
<feature type="domain" description="Mannosylglycerate hydrolase MGH1-like glycoside hydrolase" evidence="3">
    <location>
        <begin position="332"/>
        <end position="665"/>
    </location>
</feature>
<evidence type="ECO:0000313" key="5">
    <source>
        <dbReference type="Proteomes" id="UP000294689"/>
    </source>
</evidence>
<accession>A0A4R7PWT9</accession>
<dbReference type="SUPFAM" id="SSF48208">
    <property type="entry name" value="Six-hairpin glycosidases"/>
    <property type="match status" value="1"/>
</dbReference>
<evidence type="ECO:0000313" key="4">
    <source>
        <dbReference type="EMBL" id="TDU39378.1"/>
    </source>
</evidence>
<protein>
    <submittedName>
        <fullName evidence="4">Putative isomerase</fullName>
    </submittedName>
</protein>
<dbReference type="PANTHER" id="PTHR23403:SF1">
    <property type="entry name" value="TREHALASE"/>
    <property type="match status" value="1"/>
</dbReference>
<dbReference type="Proteomes" id="UP000294689">
    <property type="component" value="Unassembled WGS sequence"/>
</dbReference>
<dbReference type="PROSITE" id="PS51257">
    <property type="entry name" value="PROKAR_LIPOPROTEIN"/>
    <property type="match status" value="1"/>
</dbReference>
<dbReference type="GO" id="GO:0005993">
    <property type="term" value="P:trehalose catabolic process"/>
    <property type="evidence" value="ECO:0007669"/>
    <property type="project" value="TreeGrafter"/>
</dbReference>
<comment type="caution">
    <text evidence="4">The sequence shown here is derived from an EMBL/GenBank/DDBJ whole genome shotgun (WGS) entry which is preliminary data.</text>
</comment>
<keyword evidence="1" id="KW-0732">Signal</keyword>
<evidence type="ECO:0000259" key="3">
    <source>
        <dbReference type="Pfam" id="PF22422"/>
    </source>
</evidence>
<dbReference type="PANTHER" id="PTHR23403">
    <property type="entry name" value="TREHALASE"/>
    <property type="match status" value="1"/>
</dbReference>